<dbReference type="AlphaFoldDB" id="A0A9W6TTD8"/>
<protein>
    <submittedName>
        <fullName evidence="2">Unnamed protein product</fullName>
    </submittedName>
</protein>
<feature type="region of interest" description="Disordered" evidence="1">
    <location>
        <begin position="1"/>
        <end position="47"/>
    </location>
</feature>
<evidence type="ECO:0000313" key="2">
    <source>
        <dbReference type="EMBL" id="GMF20190.1"/>
    </source>
</evidence>
<dbReference type="EMBL" id="BSXT01000188">
    <property type="protein sequence ID" value="GMF20190.1"/>
    <property type="molecule type" value="Genomic_DNA"/>
</dbReference>
<proteinExistence type="predicted"/>
<accession>A0A9W6TTD8</accession>
<gene>
    <name evidence="2" type="ORF">Pfra01_000232700</name>
</gene>
<organism evidence="2 3">
    <name type="scientific">Phytophthora fragariaefolia</name>
    <dbReference type="NCBI Taxonomy" id="1490495"/>
    <lineage>
        <taxon>Eukaryota</taxon>
        <taxon>Sar</taxon>
        <taxon>Stramenopiles</taxon>
        <taxon>Oomycota</taxon>
        <taxon>Peronosporomycetes</taxon>
        <taxon>Peronosporales</taxon>
        <taxon>Peronosporaceae</taxon>
        <taxon>Phytophthora</taxon>
    </lineage>
</organism>
<evidence type="ECO:0000313" key="3">
    <source>
        <dbReference type="Proteomes" id="UP001165121"/>
    </source>
</evidence>
<comment type="caution">
    <text evidence="2">The sequence shown here is derived from an EMBL/GenBank/DDBJ whole genome shotgun (WGS) entry which is preliminary data.</text>
</comment>
<name>A0A9W6TTD8_9STRA</name>
<sequence>MEKAPVKTDAQLSETEVSCPSESENAAPREYSLTEAVGGGRDSDSPAVSLEVQERETILTIYSDLNCEESYDALSFDNANWSEDSPEVVEDEPQTEIRPNRFIIAVR</sequence>
<dbReference type="Proteomes" id="UP001165121">
    <property type="component" value="Unassembled WGS sequence"/>
</dbReference>
<keyword evidence="3" id="KW-1185">Reference proteome</keyword>
<evidence type="ECO:0000256" key="1">
    <source>
        <dbReference type="SAM" id="MobiDB-lite"/>
    </source>
</evidence>
<feature type="compositionally biased region" description="Polar residues" evidence="1">
    <location>
        <begin position="10"/>
        <end position="24"/>
    </location>
</feature>
<reference evidence="2" key="1">
    <citation type="submission" date="2023-04" db="EMBL/GenBank/DDBJ databases">
        <title>Phytophthora fragariaefolia NBRC 109709.</title>
        <authorList>
            <person name="Ichikawa N."/>
            <person name="Sato H."/>
            <person name="Tonouchi N."/>
        </authorList>
    </citation>
    <scope>NUCLEOTIDE SEQUENCE</scope>
    <source>
        <strain evidence="2">NBRC 109709</strain>
    </source>
</reference>